<reference evidence="2 3" key="1">
    <citation type="submission" date="2015-09" db="EMBL/GenBank/DDBJ databases">
        <authorList>
            <consortium name="Swine Surveillance"/>
        </authorList>
    </citation>
    <scope>NUCLEOTIDE SEQUENCE [LARGE SCALE GENOMIC DNA]</scope>
    <source>
        <strain evidence="2 3">CECT 5294</strain>
    </source>
</reference>
<proteinExistence type="predicted"/>
<dbReference type="AlphaFoldDB" id="A0A0P1F1T7"/>
<name>A0A0P1F1T7_9RHOB</name>
<organism evidence="2 3">
    <name type="scientific">Thalassobacter stenotrophicus</name>
    <dbReference type="NCBI Taxonomy" id="266809"/>
    <lineage>
        <taxon>Bacteria</taxon>
        <taxon>Pseudomonadati</taxon>
        <taxon>Pseudomonadota</taxon>
        <taxon>Alphaproteobacteria</taxon>
        <taxon>Rhodobacterales</taxon>
        <taxon>Roseobacteraceae</taxon>
        <taxon>Thalassobacter</taxon>
    </lineage>
</organism>
<evidence type="ECO:0000313" key="3">
    <source>
        <dbReference type="Proteomes" id="UP000051298"/>
    </source>
</evidence>
<evidence type="ECO:0000313" key="2">
    <source>
        <dbReference type="EMBL" id="CUH61507.1"/>
    </source>
</evidence>
<dbReference type="EMBL" id="CYRX01000032">
    <property type="protein sequence ID" value="CUH61507.1"/>
    <property type="molecule type" value="Genomic_DNA"/>
</dbReference>
<evidence type="ECO:0000256" key="1">
    <source>
        <dbReference type="SAM" id="MobiDB-lite"/>
    </source>
</evidence>
<feature type="compositionally biased region" description="Basic and acidic residues" evidence="1">
    <location>
        <begin position="50"/>
        <end position="69"/>
    </location>
</feature>
<sequence length="118" mass="12822">MAVSGKLHCADTNNNNDVSLPFHEIHSATTTDAPACRSDGELPFAAVANRSDHNDRSGLLHPTRQAEDKTAEPPQFVGICIAVWIAIDLGMVLDPRIGVDIPKALECTFERVIFVRSI</sequence>
<dbReference type="Proteomes" id="UP000051298">
    <property type="component" value="Unassembled WGS sequence"/>
</dbReference>
<accession>A0A0P1F1T7</accession>
<protein>
    <submittedName>
        <fullName evidence="2">Uncharacterized protein</fullName>
    </submittedName>
</protein>
<gene>
    <name evidence="2" type="ORF">THS5294_02818</name>
</gene>
<feature type="region of interest" description="Disordered" evidence="1">
    <location>
        <begin position="49"/>
        <end position="69"/>
    </location>
</feature>